<sequence length="55" mass="6175">MPLRLRPSPLRCPTALSIRSPCLRIVPLGFRSLHDAPASDFASKYADKLQQRAQQ</sequence>
<reference evidence="2" key="1">
    <citation type="journal article" date="2014" name="Proc. Natl. Acad. Sci. U.S.A.">
        <title>Extensive sampling of basidiomycete genomes demonstrates inadequacy of the white-rot/brown-rot paradigm for wood decay fungi.</title>
        <authorList>
            <person name="Riley R."/>
            <person name="Salamov A.A."/>
            <person name="Brown D.W."/>
            <person name="Nagy L.G."/>
            <person name="Floudas D."/>
            <person name="Held B.W."/>
            <person name="Levasseur A."/>
            <person name="Lombard V."/>
            <person name="Morin E."/>
            <person name="Otillar R."/>
            <person name="Lindquist E.A."/>
            <person name="Sun H."/>
            <person name="LaButti K.M."/>
            <person name="Schmutz J."/>
            <person name="Jabbour D."/>
            <person name="Luo H."/>
            <person name="Baker S.E."/>
            <person name="Pisabarro A.G."/>
            <person name="Walton J.D."/>
            <person name="Blanchette R.A."/>
            <person name="Henrissat B."/>
            <person name="Martin F."/>
            <person name="Cullen D."/>
            <person name="Hibbett D.S."/>
            <person name="Grigoriev I.V."/>
        </authorList>
    </citation>
    <scope>NUCLEOTIDE SEQUENCE [LARGE SCALE GENOMIC DNA]</scope>
    <source>
        <strain evidence="2">MUCL 33604</strain>
    </source>
</reference>
<dbReference type="AlphaFoldDB" id="A0A067PU65"/>
<dbReference type="Proteomes" id="UP000027265">
    <property type="component" value="Unassembled WGS sequence"/>
</dbReference>
<name>A0A067PU65_9AGAM</name>
<evidence type="ECO:0000313" key="1">
    <source>
        <dbReference type="EMBL" id="KDQ54827.1"/>
    </source>
</evidence>
<proteinExistence type="predicted"/>
<gene>
    <name evidence="1" type="ORF">JAAARDRAFT_37935</name>
</gene>
<keyword evidence="2" id="KW-1185">Reference proteome</keyword>
<accession>A0A067PU65</accession>
<organism evidence="1 2">
    <name type="scientific">Jaapia argillacea MUCL 33604</name>
    <dbReference type="NCBI Taxonomy" id="933084"/>
    <lineage>
        <taxon>Eukaryota</taxon>
        <taxon>Fungi</taxon>
        <taxon>Dikarya</taxon>
        <taxon>Basidiomycota</taxon>
        <taxon>Agaricomycotina</taxon>
        <taxon>Agaricomycetes</taxon>
        <taxon>Agaricomycetidae</taxon>
        <taxon>Jaapiales</taxon>
        <taxon>Jaapiaceae</taxon>
        <taxon>Jaapia</taxon>
    </lineage>
</organism>
<protein>
    <submittedName>
        <fullName evidence="1">Uncharacterized protein</fullName>
    </submittedName>
</protein>
<evidence type="ECO:0000313" key="2">
    <source>
        <dbReference type="Proteomes" id="UP000027265"/>
    </source>
</evidence>
<dbReference type="EMBL" id="KL197727">
    <property type="protein sequence ID" value="KDQ54827.1"/>
    <property type="molecule type" value="Genomic_DNA"/>
</dbReference>
<dbReference type="InParanoid" id="A0A067PU65"/>
<dbReference type="HOGENOM" id="CLU_3032662_0_0_1"/>